<accession>A0A1C0AC07</accession>
<evidence type="ECO:0000256" key="2">
    <source>
        <dbReference type="ARBA" id="ARBA00012438"/>
    </source>
</evidence>
<proteinExistence type="predicted"/>
<dbReference type="PANTHER" id="PTHR43547">
    <property type="entry name" value="TWO-COMPONENT HISTIDINE KINASE"/>
    <property type="match status" value="1"/>
</dbReference>
<dbReference type="EMBL" id="LWDV01000006">
    <property type="protein sequence ID" value="OCL27907.1"/>
    <property type="molecule type" value="Genomic_DNA"/>
</dbReference>
<evidence type="ECO:0000259" key="7">
    <source>
        <dbReference type="PROSITE" id="PS50109"/>
    </source>
</evidence>
<dbReference type="InterPro" id="IPR004358">
    <property type="entry name" value="Sig_transdc_His_kin-like_C"/>
</dbReference>
<dbReference type="Gene3D" id="3.30.565.10">
    <property type="entry name" value="Histidine kinase-like ATPase, C-terminal domain"/>
    <property type="match status" value="1"/>
</dbReference>
<feature type="domain" description="Histidine kinase" evidence="7">
    <location>
        <begin position="1"/>
        <end position="213"/>
    </location>
</feature>
<dbReference type="Proteomes" id="UP000093514">
    <property type="component" value="Unassembled WGS sequence"/>
</dbReference>
<keyword evidence="3" id="KW-0597">Phosphoprotein</keyword>
<keyword evidence="6" id="KW-0175">Coiled coil</keyword>
<sequence length="213" mass="24454">MAKQELELQYTKLKLKEDKIKELRIQRHDFRNELQTIYTMLQLDRVKEAKDYIKGTYLDLDKVDSDLEEDNIIHSVFMSKKKEAEDKGVDFELLLDSDLSNVAMPLNKVLKILFNLIDNAFDVLVKLPRKERKLTVSLFDKGNGIDIIIHNNGPAISQSLLNNIFEPGYSTKGEGRGFGLYIVKTLLEEYDGKIDVESKEGIGTKFICNLPKI</sequence>
<dbReference type="InterPro" id="IPR039506">
    <property type="entry name" value="SPOB_a"/>
</dbReference>
<dbReference type="RefSeq" id="WP_068714821.1">
    <property type="nucleotide sequence ID" value="NZ_LWDV01000006.1"/>
</dbReference>
<protein>
    <recommendedName>
        <fullName evidence="2">histidine kinase</fullName>
        <ecNumber evidence="2">2.7.13.3</ecNumber>
    </recommendedName>
</protein>
<dbReference type="InterPro" id="IPR003594">
    <property type="entry name" value="HATPase_dom"/>
</dbReference>
<evidence type="ECO:0000256" key="3">
    <source>
        <dbReference type="ARBA" id="ARBA00022553"/>
    </source>
</evidence>
<keyword evidence="4" id="KW-0418">Kinase</keyword>
<keyword evidence="5" id="KW-0902">Two-component regulatory system</keyword>
<dbReference type="SUPFAM" id="SSF55874">
    <property type="entry name" value="ATPase domain of HSP90 chaperone/DNA topoisomerase II/histidine kinase"/>
    <property type="match status" value="1"/>
</dbReference>
<evidence type="ECO:0000256" key="1">
    <source>
        <dbReference type="ARBA" id="ARBA00000085"/>
    </source>
</evidence>
<dbReference type="Pfam" id="PF14689">
    <property type="entry name" value="SPOB_a"/>
    <property type="match status" value="1"/>
</dbReference>
<dbReference type="GO" id="GO:0000155">
    <property type="term" value="F:phosphorelay sensor kinase activity"/>
    <property type="evidence" value="ECO:0007669"/>
    <property type="project" value="TreeGrafter"/>
</dbReference>
<comment type="catalytic activity">
    <reaction evidence="1">
        <text>ATP + protein L-histidine = ADP + protein N-phospho-L-histidine.</text>
        <dbReference type="EC" id="2.7.13.3"/>
    </reaction>
</comment>
<reference evidence="8 9" key="2">
    <citation type="submission" date="2016-08" db="EMBL/GenBank/DDBJ databases">
        <title>Orenia metallireducens sp. nov. strain Z6, a Novel Metal-reducing Firmicute from the Deep Subsurface.</title>
        <authorList>
            <person name="Maxim B.I."/>
            <person name="Kenneth K."/>
            <person name="Flynn T.M."/>
            <person name="Oloughlin E.J."/>
            <person name="Locke R.A."/>
            <person name="Weber J.R."/>
            <person name="Egan S.M."/>
            <person name="Mackie R.I."/>
            <person name="Cann I.K."/>
        </authorList>
    </citation>
    <scope>NUCLEOTIDE SEQUENCE [LARGE SCALE GENOMIC DNA]</scope>
    <source>
        <strain evidence="8 9">Z6</strain>
    </source>
</reference>
<gene>
    <name evidence="8" type="ORF">U472_01515</name>
</gene>
<dbReference type="EC" id="2.7.13.3" evidence="2"/>
<name>A0A1C0AC07_9FIRM</name>
<evidence type="ECO:0000256" key="6">
    <source>
        <dbReference type="SAM" id="Coils"/>
    </source>
</evidence>
<organism evidence="8 9">
    <name type="scientific">Orenia metallireducens</name>
    <dbReference type="NCBI Taxonomy" id="1413210"/>
    <lineage>
        <taxon>Bacteria</taxon>
        <taxon>Bacillati</taxon>
        <taxon>Bacillota</taxon>
        <taxon>Clostridia</taxon>
        <taxon>Halanaerobiales</taxon>
        <taxon>Halobacteroidaceae</taxon>
        <taxon>Orenia</taxon>
    </lineage>
</organism>
<dbReference type="PRINTS" id="PR00344">
    <property type="entry name" value="BCTRLSENSOR"/>
</dbReference>
<dbReference type="Gene3D" id="1.10.287.130">
    <property type="match status" value="1"/>
</dbReference>
<dbReference type="PANTHER" id="PTHR43547:SF10">
    <property type="entry name" value="SENSOR HISTIDINE KINASE DCUS"/>
    <property type="match status" value="1"/>
</dbReference>
<dbReference type="InterPro" id="IPR005467">
    <property type="entry name" value="His_kinase_dom"/>
</dbReference>
<feature type="coiled-coil region" evidence="6">
    <location>
        <begin position="3"/>
        <end position="33"/>
    </location>
</feature>
<evidence type="ECO:0000313" key="8">
    <source>
        <dbReference type="EMBL" id="OCL27907.1"/>
    </source>
</evidence>
<keyword evidence="9" id="KW-1185">Reference proteome</keyword>
<evidence type="ECO:0000256" key="4">
    <source>
        <dbReference type="ARBA" id="ARBA00022777"/>
    </source>
</evidence>
<keyword evidence="4" id="KW-0808">Transferase</keyword>
<dbReference type="SMART" id="SM00387">
    <property type="entry name" value="HATPase_c"/>
    <property type="match status" value="1"/>
</dbReference>
<dbReference type="AlphaFoldDB" id="A0A1C0AC07"/>
<evidence type="ECO:0000256" key="5">
    <source>
        <dbReference type="ARBA" id="ARBA00023012"/>
    </source>
</evidence>
<evidence type="ECO:0000313" key="9">
    <source>
        <dbReference type="Proteomes" id="UP000093514"/>
    </source>
</evidence>
<dbReference type="Pfam" id="PF02518">
    <property type="entry name" value="HATPase_c"/>
    <property type="match status" value="1"/>
</dbReference>
<reference evidence="9" key="1">
    <citation type="submission" date="2016-07" db="EMBL/GenBank/DDBJ databases">
        <authorList>
            <person name="Florea S."/>
            <person name="Webb J.S."/>
            <person name="Jaromczyk J."/>
            <person name="Schardl C.L."/>
        </authorList>
    </citation>
    <scope>NUCLEOTIDE SEQUENCE [LARGE SCALE GENOMIC DNA]</scope>
    <source>
        <strain evidence="9">Z6</strain>
    </source>
</reference>
<comment type="caution">
    <text evidence="8">The sequence shown here is derived from an EMBL/GenBank/DDBJ whole genome shotgun (WGS) entry which is preliminary data.</text>
</comment>
<dbReference type="InterPro" id="IPR036890">
    <property type="entry name" value="HATPase_C_sf"/>
</dbReference>
<dbReference type="PROSITE" id="PS50109">
    <property type="entry name" value="HIS_KIN"/>
    <property type="match status" value="1"/>
</dbReference>